<dbReference type="InterPro" id="IPR000904">
    <property type="entry name" value="Sec7_dom"/>
</dbReference>
<dbReference type="InterPro" id="IPR032629">
    <property type="entry name" value="DCB_dom"/>
</dbReference>
<dbReference type="GO" id="GO:0015031">
    <property type="term" value="P:protein transport"/>
    <property type="evidence" value="ECO:0007669"/>
    <property type="project" value="UniProtKB-KW"/>
</dbReference>
<dbReference type="FunFam" id="1.10.1000.11:FF:000003">
    <property type="entry name" value="Brefeldin A-inhibited guanine nucleotide-exchange protein 1"/>
    <property type="match status" value="1"/>
</dbReference>
<dbReference type="SUPFAM" id="SSF48425">
    <property type="entry name" value="Sec7 domain"/>
    <property type="match status" value="1"/>
</dbReference>
<dbReference type="Gene3D" id="1.10.220.20">
    <property type="match status" value="1"/>
</dbReference>
<feature type="region of interest" description="Disordered" evidence="7">
    <location>
        <begin position="195"/>
        <end position="223"/>
    </location>
</feature>
<evidence type="ECO:0000256" key="3">
    <source>
        <dbReference type="ARBA" id="ARBA00022448"/>
    </source>
</evidence>
<dbReference type="Pfam" id="PF09324">
    <property type="entry name" value="Sec7-like_HDS"/>
    <property type="match status" value="1"/>
</dbReference>
<keyword evidence="4" id="KW-0963">Cytoplasm</keyword>
<organism evidence="9">
    <name type="scientific">Spongospora subterranea</name>
    <dbReference type="NCBI Taxonomy" id="70186"/>
    <lineage>
        <taxon>Eukaryota</taxon>
        <taxon>Sar</taxon>
        <taxon>Rhizaria</taxon>
        <taxon>Endomyxa</taxon>
        <taxon>Phytomyxea</taxon>
        <taxon>Plasmodiophorida</taxon>
        <taxon>Plasmodiophoridae</taxon>
        <taxon>Spongospora</taxon>
    </lineage>
</organism>
<dbReference type="InterPro" id="IPR023394">
    <property type="entry name" value="Sec7_C_sf"/>
</dbReference>
<feature type="region of interest" description="Disordered" evidence="7">
    <location>
        <begin position="271"/>
        <end position="298"/>
    </location>
</feature>
<dbReference type="GO" id="GO:0032012">
    <property type="term" value="P:regulation of ARF protein signal transduction"/>
    <property type="evidence" value="ECO:0007669"/>
    <property type="project" value="InterPro"/>
</dbReference>
<dbReference type="CDD" id="cd00171">
    <property type="entry name" value="Sec7"/>
    <property type="match status" value="1"/>
</dbReference>
<dbReference type="InterPro" id="IPR016024">
    <property type="entry name" value="ARM-type_fold"/>
</dbReference>
<dbReference type="Gene3D" id="1.10.1000.11">
    <property type="entry name" value="Arf Nucleotide-binding Site Opener,domain 2"/>
    <property type="match status" value="1"/>
</dbReference>
<evidence type="ECO:0000313" key="9">
    <source>
        <dbReference type="EMBL" id="CRZ09600.1"/>
    </source>
</evidence>
<reference evidence="9" key="1">
    <citation type="submission" date="2015-04" db="EMBL/GenBank/DDBJ databases">
        <title>The genome sequence of the plant pathogenic Rhizarian Plasmodiophora brassicae reveals insights in its biotrophic life cycle and the origin of chitin synthesis.</title>
        <authorList>
            <person name="Schwelm A."/>
            <person name="Fogelqvist J."/>
            <person name="Knaust A."/>
            <person name="Julke S."/>
            <person name="Lilja T."/>
            <person name="Dhandapani V."/>
            <person name="Bonilla-Rosso G."/>
            <person name="Karlsson M."/>
            <person name="Shevchenko A."/>
            <person name="Choi S.R."/>
            <person name="Kim H.G."/>
            <person name="Park J.Y."/>
            <person name="Lim Y.P."/>
            <person name="Ludwig-Muller J."/>
            <person name="Dixelius C."/>
        </authorList>
    </citation>
    <scope>NUCLEOTIDE SEQUENCE</scope>
    <source>
        <tissue evidence="9">Potato root galls</tissue>
    </source>
</reference>
<sequence length="1595" mass="177034">MLVDVFHQPHSEPTLQSLLERLSASCTRKQASVKGLFEAFSQNVRKTLVKESFVACITPILTILDAPQSTKQQILALQMLDRLFTHPDLTASIASDPIFDRSVAVAAQAGREATDESVQIQVVTVIRSAILNEECSIHGQALMMAVRACYQIYLFGGSLSTPTCPRKKLSHSVISDILRTVFSRMERATLQFSQFNAEKDGSTQENDDNRIEESGVTADVDDFGSDDFAEDEDAVKLVVEDLIRHTELALQCAQDSTIEKCQYDNADASSSKSAVCDATPDSSKNDVETKHHSGPSALRQRTSLLQNDTFLLLRSLCKLSVKPLPNEDTDLSLRSKMFSLVLLNEVVVNSGVHFRTSRRFVSGVKTFLLQSLLKNCVSSSHPVFSLSLDVFSSLILLPEFKASLKNEIGVLWDSVLLGVAESPHSSPDHKLSILRFLKKHVCSEKQTVVDLFLNYDCDSGDVKSGQNMNVYEHICKVFEVSSNNVQSGPEVKLESLYCIDELLKSLISFHNQSVPEVLEVNPTVSPSRASLASSPKNLSTGAWDAISSKFERKRLVAADLQAGIIKFNLKPKNGLAFLHEKGIVDSTQPSEVAKFLMHTKSLDKQAIGEFMGGHQPFNREVMYAYVDLMSFHDSQVDAALRKFLGGFRLPGESQIIDRMMEKFAERFCVCNPGAFATADVAYVLAYAIIMLNTDAHNPLLKHKDRMTKEQFISNNRGINDGKDLPREFLSDLYDRIVGNEIKMNDGTYGSLANAVGGLSSRNEESDRMMAATSNLLNSVQLPTSGASYLQSSAHDRTVVQPMFSVLWAPVLVTCSMQMQGDYVTSETASLCLGLYRQCIHLSSRFNMDIQRAAFINSLVTHTLLGGSGIVSSATMTPKNIEAIQVLLEDVALKEGNFIRESWGLILRCISELDRLHLLGSGAHSDAQFFDASVATTTATDAANSASLISSFESSVIDRIFARSASLNAEGIVHFVDELCAVSVSELAAARVYSLQKLVEITYYNMDRIRLVWSRIWTPIASHLTRAGQHSNLNVAIYAIDSLRQLANKFLEKDELSKYEFQVQFLKPFDAIMRWTSAFEIREFIVQCLSRLVLARVDNVKSGWKIVWSVFEESARDANVAAATLTLQTASRLLNEHCDVIMKGGQEETPVEIVQCLIAFIESRHTDLSLEAIGLLELITKHLHRITISTNTKPEPASGEPLENNLGRSGSFTVEPLQTTAGVWLLALTGLSKAVGDTRLTVRTRALTVLQKVLREHGNDFSQQTWKLLFLVVLIPMFTDVLKSKVEHEPSIQSEVQINDVEDQDEDFLIIWTSTTCLAALSATIEIFIAFLSTVSFLLPEILQLLRSIVSAGTRRNNIVFAQIGVDCFVRLVQSSGTSFSESDWEQTISCMCSIIEDHCDGNGERHIAPNTGSGTGAQTTRGALVVKMLEVTEKTVSQFKLYWAPAHYKQICNCLERTLQWTSSFTVSFETCICIRATLYVSSDMILGESASETVQQGITVFVNVADFLMKYFIVSDPSREEYQLERKLVCQALSNISELSYPLSSTVFAHLHPILFKMIGAKDPIVRKSLQQLFMRLYDQDVMPLCKSKSKRKL</sequence>
<dbReference type="GO" id="GO:0005737">
    <property type="term" value="C:cytoplasm"/>
    <property type="evidence" value="ECO:0007669"/>
    <property type="project" value="UniProtKB-SubCell"/>
</dbReference>
<name>A0A0H5R616_9EUKA</name>
<keyword evidence="3" id="KW-0813">Transport</keyword>
<dbReference type="InterPro" id="IPR032691">
    <property type="entry name" value="Mon2/Sec7/BIG1-like_HUS"/>
</dbReference>
<feature type="compositionally biased region" description="Basic and acidic residues" evidence="7">
    <location>
        <begin position="197"/>
        <end position="213"/>
    </location>
</feature>
<dbReference type="PROSITE" id="PS50190">
    <property type="entry name" value="SEC7"/>
    <property type="match status" value="1"/>
</dbReference>
<dbReference type="GO" id="GO:0016020">
    <property type="term" value="C:membrane"/>
    <property type="evidence" value="ECO:0007669"/>
    <property type="project" value="UniProtKB-SubCell"/>
</dbReference>
<dbReference type="PANTHER" id="PTHR10663:SF375">
    <property type="entry name" value="LD29171P"/>
    <property type="match status" value="1"/>
</dbReference>
<dbReference type="SUPFAM" id="SSF48371">
    <property type="entry name" value="ARM repeat"/>
    <property type="match status" value="1"/>
</dbReference>
<keyword evidence="6" id="KW-0472">Membrane</keyword>
<dbReference type="Pfam" id="PF01369">
    <property type="entry name" value="Sec7"/>
    <property type="match status" value="1"/>
</dbReference>
<evidence type="ECO:0000256" key="4">
    <source>
        <dbReference type="ARBA" id="ARBA00022490"/>
    </source>
</evidence>
<evidence type="ECO:0000256" key="6">
    <source>
        <dbReference type="ARBA" id="ARBA00023136"/>
    </source>
</evidence>
<keyword evidence="5" id="KW-0653">Protein transport</keyword>
<dbReference type="SMART" id="SM00222">
    <property type="entry name" value="Sec7"/>
    <property type="match status" value="1"/>
</dbReference>
<dbReference type="InterPro" id="IPR015403">
    <property type="entry name" value="Mon2/Sec7/BIG1-like_HDS"/>
</dbReference>
<dbReference type="Pfam" id="PF16213">
    <property type="entry name" value="DCB"/>
    <property type="match status" value="1"/>
</dbReference>
<evidence type="ECO:0000259" key="8">
    <source>
        <dbReference type="PROSITE" id="PS50190"/>
    </source>
</evidence>
<dbReference type="InterPro" id="IPR035999">
    <property type="entry name" value="Sec7_dom_sf"/>
</dbReference>
<dbReference type="GO" id="GO:0005085">
    <property type="term" value="F:guanyl-nucleotide exchange factor activity"/>
    <property type="evidence" value="ECO:0007669"/>
    <property type="project" value="InterPro"/>
</dbReference>
<proteinExistence type="predicted"/>
<evidence type="ECO:0000256" key="2">
    <source>
        <dbReference type="ARBA" id="ARBA00004496"/>
    </source>
</evidence>
<dbReference type="PANTHER" id="PTHR10663">
    <property type="entry name" value="GUANYL-NUCLEOTIDE EXCHANGE FACTOR"/>
    <property type="match status" value="1"/>
</dbReference>
<dbReference type="EMBL" id="HACM01009158">
    <property type="protein sequence ID" value="CRZ09600.1"/>
    <property type="molecule type" value="Transcribed_RNA"/>
</dbReference>
<evidence type="ECO:0000256" key="1">
    <source>
        <dbReference type="ARBA" id="ARBA00004370"/>
    </source>
</evidence>
<dbReference type="Pfam" id="PF12783">
    <property type="entry name" value="Sec7-like_HUS"/>
    <property type="match status" value="1"/>
</dbReference>
<comment type="subcellular location">
    <subcellularLocation>
        <location evidence="2">Cytoplasm</location>
    </subcellularLocation>
    <subcellularLocation>
        <location evidence="1">Membrane</location>
    </subcellularLocation>
</comment>
<feature type="domain" description="SEC7" evidence="8">
    <location>
        <begin position="545"/>
        <end position="739"/>
    </location>
</feature>
<protein>
    <recommendedName>
        <fullName evidence="8">SEC7 domain-containing protein</fullName>
    </recommendedName>
</protein>
<accession>A0A0H5R616</accession>
<evidence type="ECO:0000256" key="7">
    <source>
        <dbReference type="SAM" id="MobiDB-lite"/>
    </source>
</evidence>
<evidence type="ECO:0000256" key="5">
    <source>
        <dbReference type="ARBA" id="ARBA00022927"/>
    </source>
</evidence>